<feature type="non-terminal residue" evidence="2">
    <location>
        <position position="1"/>
    </location>
</feature>
<dbReference type="EMBL" id="SNRW01021069">
    <property type="protein sequence ID" value="KAA6364915.1"/>
    <property type="molecule type" value="Genomic_DNA"/>
</dbReference>
<keyword evidence="1" id="KW-1133">Transmembrane helix</keyword>
<name>A0A5J4U5H9_9EUKA</name>
<keyword evidence="1" id="KW-0472">Membrane</keyword>
<dbReference type="AlphaFoldDB" id="A0A5J4U5H9"/>
<evidence type="ECO:0000313" key="3">
    <source>
        <dbReference type="Proteomes" id="UP000324800"/>
    </source>
</evidence>
<protein>
    <submittedName>
        <fullName evidence="2">Uncharacterized protein</fullName>
    </submittedName>
</protein>
<feature type="transmembrane region" description="Helical" evidence="1">
    <location>
        <begin position="163"/>
        <end position="182"/>
    </location>
</feature>
<keyword evidence="1" id="KW-0812">Transmembrane</keyword>
<reference evidence="2 3" key="1">
    <citation type="submission" date="2019-03" db="EMBL/GenBank/DDBJ databases">
        <title>Single cell metagenomics reveals metabolic interactions within the superorganism composed of flagellate Streblomastix strix and complex community of Bacteroidetes bacteria on its surface.</title>
        <authorList>
            <person name="Treitli S.C."/>
            <person name="Kolisko M."/>
            <person name="Husnik F."/>
            <person name="Keeling P."/>
            <person name="Hampl V."/>
        </authorList>
    </citation>
    <scope>NUCLEOTIDE SEQUENCE [LARGE SCALE GENOMIC DNA]</scope>
    <source>
        <strain evidence="2">ST1C</strain>
    </source>
</reference>
<comment type="caution">
    <text evidence="2">The sequence shown here is derived from an EMBL/GenBank/DDBJ whole genome shotgun (WGS) entry which is preliminary data.</text>
</comment>
<proteinExistence type="predicted"/>
<sequence>STDPLSLTEIPATSVSESINGFQSLAGVTQSGTNYPVSYQFVSYIHTVPLQAENAKSPLAELSYAQISTFSKQQPLKQQIFPQIIKLRQLLIPNTVDIKFHSKILNIINWPILLAQSLGFSNYYSGVTEAIRDGFYFIGLVINILSFILYMQSDLQGKKFIASSYVILVKIIFLEFRFNAIVSSAPKFEKYKMNGLIFYLQITISSLNKVVFPEPTAPTMQ</sequence>
<feature type="transmembrane region" description="Helical" evidence="1">
    <location>
        <begin position="134"/>
        <end position="151"/>
    </location>
</feature>
<accession>A0A5J4U5H9</accession>
<evidence type="ECO:0000313" key="2">
    <source>
        <dbReference type="EMBL" id="KAA6364915.1"/>
    </source>
</evidence>
<dbReference type="Proteomes" id="UP000324800">
    <property type="component" value="Unassembled WGS sequence"/>
</dbReference>
<evidence type="ECO:0000256" key="1">
    <source>
        <dbReference type="SAM" id="Phobius"/>
    </source>
</evidence>
<organism evidence="2 3">
    <name type="scientific">Streblomastix strix</name>
    <dbReference type="NCBI Taxonomy" id="222440"/>
    <lineage>
        <taxon>Eukaryota</taxon>
        <taxon>Metamonada</taxon>
        <taxon>Preaxostyla</taxon>
        <taxon>Oxymonadida</taxon>
        <taxon>Streblomastigidae</taxon>
        <taxon>Streblomastix</taxon>
    </lineage>
</organism>
<gene>
    <name evidence="2" type="ORF">EZS28_039558</name>
</gene>